<evidence type="ECO:0000313" key="1">
    <source>
        <dbReference type="EMBL" id="RUS95737.1"/>
    </source>
</evidence>
<comment type="caution">
    <text evidence="1">The sequence shown here is derived from an EMBL/GenBank/DDBJ whole genome shotgun (WGS) entry which is preliminary data.</text>
</comment>
<gene>
    <name evidence="1" type="ORF">DSM107003_29130</name>
</gene>
<reference evidence="1 2" key="1">
    <citation type="journal article" date="2019" name="Genome Biol. Evol.">
        <title>Day and night: Metabolic profiles and evolutionary relationships of six axenic non-marine cyanobacteria.</title>
        <authorList>
            <person name="Will S.E."/>
            <person name="Henke P."/>
            <person name="Boedeker C."/>
            <person name="Huang S."/>
            <person name="Brinkmann H."/>
            <person name="Rohde M."/>
            <person name="Jarek M."/>
            <person name="Friedl T."/>
            <person name="Seufert S."/>
            <person name="Schumacher M."/>
            <person name="Overmann J."/>
            <person name="Neumann-Schaal M."/>
            <person name="Petersen J."/>
        </authorList>
    </citation>
    <scope>NUCLEOTIDE SEQUENCE [LARGE SCALE GENOMIC DNA]</scope>
    <source>
        <strain evidence="1 2">SAG 1403-4b</strain>
    </source>
</reference>
<dbReference type="AlphaFoldDB" id="A0A3S1IDE4"/>
<sequence length="66" mass="7673">MSVAEVWFFQNNQFAVYNLRDESYQLVSKCELLPNLDLTILAQYVVADDPLDATIAFREKIREMAD</sequence>
<accession>A0A3S1IDE4</accession>
<keyword evidence="2" id="KW-1185">Reference proteome</keyword>
<dbReference type="EMBL" id="RSCM01000009">
    <property type="protein sequence ID" value="RUS95737.1"/>
    <property type="molecule type" value="Genomic_DNA"/>
</dbReference>
<protein>
    <submittedName>
        <fullName evidence="1">Uncharacterized protein</fullName>
    </submittedName>
</protein>
<name>A0A3S1IDE4_ANAVA</name>
<dbReference type="Proteomes" id="UP000276103">
    <property type="component" value="Unassembled WGS sequence"/>
</dbReference>
<proteinExistence type="predicted"/>
<organism evidence="1 2">
    <name type="scientific">Trichormus variabilis SAG 1403-4b</name>
    <dbReference type="NCBI Taxonomy" id="447716"/>
    <lineage>
        <taxon>Bacteria</taxon>
        <taxon>Bacillati</taxon>
        <taxon>Cyanobacteriota</taxon>
        <taxon>Cyanophyceae</taxon>
        <taxon>Nostocales</taxon>
        <taxon>Nostocaceae</taxon>
        <taxon>Trichormus</taxon>
    </lineage>
</organism>
<evidence type="ECO:0000313" key="2">
    <source>
        <dbReference type="Proteomes" id="UP000276103"/>
    </source>
</evidence>
<dbReference type="PANTHER" id="PTHR47152">
    <property type="entry name" value="SLR2084 PROTEIN-RELATED"/>
    <property type="match status" value="1"/>
</dbReference>
<dbReference type="PANTHER" id="PTHR47152:SF4">
    <property type="entry name" value="SLR0445 PROTEIN"/>
    <property type="match status" value="1"/>
</dbReference>